<dbReference type="InterPro" id="IPR020603">
    <property type="entry name" value="MraZ_dom"/>
</dbReference>
<evidence type="ECO:0000256" key="4">
    <source>
        <dbReference type="ARBA" id="ARBA00023015"/>
    </source>
</evidence>
<evidence type="ECO:0000256" key="6">
    <source>
        <dbReference type="ARBA" id="ARBA00023163"/>
    </source>
</evidence>
<proteinExistence type="inferred from homology"/>
<dbReference type="GO" id="GO:0003700">
    <property type="term" value="F:DNA-binding transcription factor activity"/>
    <property type="evidence" value="ECO:0007669"/>
    <property type="project" value="UniProtKB-UniRule"/>
</dbReference>
<comment type="caution">
    <text evidence="9">The sequence shown here is derived from an EMBL/GenBank/DDBJ whole genome shotgun (WGS) entry which is preliminary data.</text>
</comment>
<dbReference type="InterPro" id="IPR007159">
    <property type="entry name" value="SpoVT-AbrB_dom"/>
</dbReference>
<dbReference type="Gene3D" id="3.40.1550.20">
    <property type="entry name" value="Transcriptional regulator MraZ domain"/>
    <property type="match status" value="1"/>
</dbReference>
<evidence type="ECO:0000256" key="2">
    <source>
        <dbReference type="ARBA" id="ARBA00022490"/>
    </source>
</evidence>
<dbReference type="InterPro" id="IPR035642">
    <property type="entry name" value="MraZ_N"/>
</dbReference>
<dbReference type="Pfam" id="PF02381">
    <property type="entry name" value="MraZ"/>
    <property type="match status" value="2"/>
</dbReference>
<dbReference type="SUPFAM" id="SSF89447">
    <property type="entry name" value="AbrB/MazE/MraZ-like"/>
    <property type="match status" value="1"/>
</dbReference>
<evidence type="ECO:0000256" key="1">
    <source>
        <dbReference type="ARBA" id="ARBA00013860"/>
    </source>
</evidence>
<dbReference type="EMBL" id="MGHD01000022">
    <property type="protein sequence ID" value="OGM59305.1"/>
    <property type="molecule type" value="Genomic_DNA"/>
</dbReference>
<name>A0A1F8B7B2_9BACT</name>
<dbReference type="GO" id="GO:0009295">
    <property type="term" value="C:nucleoid"/>
    <property type="evidence" value="ECO:0007669"/>
    <property type="project" value="UniProtKB-SubCell"/>
</dbReference>
<dbReference type="InterPro" id="IPR035644">
    <property type="entry name" value="MraZ_C"/>
</dbReference>
<comment type="subcellular location">
    <subcellularLocation>
        <location evidence="7">Cytoplasm</location>
        <location evidence="7">Nucleoid</location>
    </subcellularLocation>
</comment>
<dbReference type="InterPro" id="IPR003444">
    <property type="entry name" value="MraZ"/>
</dbReference>
<dbReference type="NCBIfam" id="TIGR00242">
    <property type="entry name" value="division/cell wall cluster transcriptional repressor MraZ"/>
    <property type="match status" value="1"/>
</dbReference>
<keyword evidence="3" id="KW-0677">Repeat</keyword>
<evidence type="ECO:0000256" key="7">
    <source>
        <dbReference type="HAMAP-Rule" id="MF_01008"/>
    </source>
</evidence>
<dbReference type="STRING" id="1802517.A2892_05585"/>
<evidence type="ECO:0000256" key="3">
    <source>
        <dbReference type="ARBA" id="ARBA00022737"/>
    </source>
</evidence>
<dbReference type="GO" id="GO:0005737">
    <property type="term" value="C:cytoplasm"/>
    <property type="evidence" value="ECO:0007669"/>
    <property type="project" value="UniProtKB-UniRule"/>
</dbReference>
<evidence type="ECO:0000313" key="9">
    <source>
        <dbReference type="EMBL" id="OGM59305.1"/>
    </source>
</evidence>
<dbReference type="CDD" id="cd16320">
    <property type="entry name" value="MraZ_N"/>
    <property type="match status" value="1"/>
</dbReference>
<sequence length="148" mass="17100">MLIGQYLSKLTDKDRVSVPKKLRRELGDELIVARWYEKCLVLVSKDAWQNLVKRLTGPSYLIISPVRDLDRFIFGQGFEIKLDRQGRFIIPKVLLNYASIKSEVIFVGLGDRVEIWDSTEWDTLEKAIEEKAYEALERIAVGKKKVGD</sequence>
<dbReference type="GO" id="GO:2000143">
    <property type="term" value="P:negative regulation of DNA-templated transcription initiation"/>
    <property type="evidence" value="ECO:0007669"/>
    <property type="project" value="TreeGrafter"/>
</dbReference>
<evidence type="ECO:0000256" key="5">
    <source>
        <dbReference type="ARBA" id="ARBA00023125"/>
    </source>
</evidence>
<evidence type="ECO:0000313" key="10">
    <source>
        <dbReference type="Proteomes" id="UP000176404"/>
    </source>
</evidence>
<dbReference type="AlphaFoldDB" id="A0A1F8B7B2"/>
<feature type="domain" description="SpoVT-AbrB" evidence="8">
    <location>
        <begin position="77"/>
        <end position="120"/>
    </location>
</feature>
<dbReference type="GO" id="GO:0000976">
    <property type="term" value="F:transcription cis-regulatory region binding"/>
    <property type="evidence" value="ECO:0007669"/>
    <property type="project" value="TreeGrafter"/>
</dbReference>
<keyword evidence="5 7" id="KW-0238">DNA-binding</keyword>
<dbReference type="Proteomes" id="UP000176404">
    <property type="component" value="Unassembled WGS sequence"/>
</dbReference>
<dbReference type="InterPro" id="IPR037914">
    <property type="entry name" value="SpoVT-AbrB_sf"/>
</dbReference>
<dbReference type="HAMAP" id="MF_01008">
    <property type="entry name" value="MraZ"/>
    <property type="match status" value="1"/>
</dbReference>
<keyword evidence="4 7" id="KW-0805">Transcription regulation</keyword>
<keyword evidence="2 7" id="KW-0963">Cytoplasm</keyword>
<dbReference type="InterPro" id="IPR038619">
    <property type="entry name" value="MraZ_sf"/>
</dbReference>
<gene>
    <name evidence="7" type="primary">mraZ</name>
    <name evidence="9" type="ORF">A2892_05585</name>
</gene>
<dbReference type="PROSITE" id="PS51740">
    <property type="entry name" value="SPOVT_ABRB"/>
    <property type="match status" value="2"/>
</dbReference>
<protein>
    <recommendedName>
        <fullName evidence="1 7">Transcriptional regulator MraZ</fullName>
    </recommendedName>
</protein>
<dbReference type="PANTHER" id="PTHR34701">
    <property type="entry name" value="TRANSCRIPTIONAL REGULATOR MRAZ"/>
    <property type="match status" value="1"/>
</dbReference>
<dbReference type="PANTHER" id="PTHR34701:SF1">
    <property type="entry name" value="TRANSCRIPTIONAL REGULATOR MRAZ"/>
    <property type="match status" value="1"/>
</dbReference>
<keyword evidence="6 7" id="KW-0804">Transcription</keyword>
<organism evidence="9 10">
    <name type="scientific">Candidatus Woesebacteria bacterium RIFCSPLOWO2_01_FULL_39_10b</name>
    <dbReference type="NCBI Taxonomy" id="1802517"/>
    <lineage>
        <taxon>Bacteria</taxon>
        <taxon>Candidatus Woeseibacteriota</taxon>
    </lineage>
</organism>
<dbReference type="CDD" id="cd16321">
    <property type="entry name" value="MraZ_C"/>
    <property type="match status" value="1"/>
</dbReference>
<comment type="subunit">
    <text evidence="7">Forms oligomers.</text>
</comment>
<evidence type="ECO:0000259" key="8">
    <source>
        <dbReference type="PROSITE" id="PS51740"/>
    </source>
</evidence>
<accession>A0A1F8B7B2</accession>
<reference evidence="9 10" key="1">
    <citation type="journal article" date="2016" name="Nat. Commun.">
        <title>Thousands of microbial genomes shed light on interconnected biogeochemical processes in an aquifer system.</title>
        <authorList>
            <person name="Anantharaman K."/>
            <person name="Brown C.T."/>
            <person name="Hug L.A."/>
            <person name="Sharon I."/>
            <person name="Castelle C.J."/>
            <person name="Probst A.J."/>
            <person name="Thomas B.C."/>
            <person name="Singh A."/>
            <person name="Wilkins M.J."/>
            <person name="Karaoz U."/>
            <person name="Brodie E.L."/>
            <person name="Williams K.H."/>
            <person name="Hubbard S.S."/>
            <person name="Banfield J.F."/>
        </authorList>
    </citation>
    <scope>NUCLEOTIDE SEQUENCE [LARGE SCALE GENOMIC DNA]</scope>
</reference>
<comment type="similarity">
    <text evidence="7">Belongs to the MraZ family.</text>
</comment>
<feature type="domain" description="SpoVT-AbrB" evidence="8">
    <location>
        <begin position="5"/>
        <end position="47"/>
    </location>
</feature>